<reference evidence="3" key="2">
    <citation type="submission" date="2011-03" db="EMBL/GenBank/DDBJ databases">
        <authorList>
            <person name="Aslett M."/>
        </authorList>
    </citation>
    <scope>NUCLEOTIDE SEQUENCE</scope>
    <source>
        <strain evidence="3">Liverpool</strain>
    </source>
</reference>
<dbReference type="InterPro" id="IPR036755">
    <property type="entry name" value="SRS_dom_sf"/>
</dbReference>
<feature type="chain" id="PRO_5007654874" evidence="1">
    <location>
        <begin position="27"/>
        <end position="365"/>
    </location>
</feature>
<dbReference type="GO" id="GO:0016020">
    <property type="term" value="C:membrane"/>
    <property type="evidence" value="ECO:0007669"/>
    <property type="project" value="InterPro"/>
</dbReference>
<reference evidence="3" key="1">
    <citation type="submission" date="2011-03" db="EMBL/GenBank/DDBJ databases">
        <title>Comparative genomics and transcriptomics of Neospora caninum and Toxoplasma gondii.</title>
        <authorList>
            <person name="Reid A.J."/>
            <person name="Sohal A."/>
            <person name="Harris D."/>
            <person name="Quail M."/>
            <person name="Sanders M."/>
            <person name="Berriman M."/>
            <person name="Wastling J.M."/>
            <person name="Pain A."/>
        </authorList>
    </citation>
    <scope>NUCLEOTIDE SEQUENCE</scope>
    <source>
        <strain evidence="3">Liverpool</strain>
    </source>
</reference>
<evidence type="ECO:0000256" key="1">
    <source>
        <dbReference type="SAM" id="SignalP"/>
    </source>
</evidence>
<keyword evidence="1" id="KW-0732">Signal</keyword>
<dbReference type="InterPro" id="IPR007226">
    <property type="entry name" value="SRS_dom"/>
</dbReference>
<feature type="signal peptide" evidence="1">
    <location>
        <begin position="1"/>
        <end position="26"/>
    </location>
</feature>
<reference evidence="4" key="3">
    <citation type="journal article" date="2015" name="PLoS ONE">
        <title>Comprehensive Evaluation of Toxoplasma gondii VEG and Neospora caninum LIV Genomes with Tachyzoite Stage Transcriptome and Proteome Defines Novel Transcript Features.</title>
        <authorList>
            <person name="Ramaprasad A."/>
            <person name="Mourier T."/>
            <person name="Naeem R."/>
            <person name="Malas T.B."/>
            <person name="Moussa E."/>
            <person name="Panigrahi A."/>
            <person name="Vermont S.J."/>
            <person name="Otto T.D."/>
            <person name="Wastling J."/>
            <person name="Pain A."/>
        </authorList>
    </citation>
    <scope>NUCLEOTIDE SEQUENCE</scope>
    <source>
        <strain evidence="4">Liverpool</strain>
    </source>
</reference>
<protein>
    <submittedName>
        <fullName evidence="3">SRS domain-containing protein</fullName>
    </submittedName>
</protein>
<organism>
    <name type="scientific">Neospora caninum (strain Liverpool)</name>
    <dbReference type="NCBI Taxonomy" id="572307"/>
    <lineage>
        <taxon>Eukaryota</taxon>
        <taxon>Sar</taxon>
        <taxon>Alveolata</taxon>
        <taxon>Apicomplexa</taxon>
        <taxon>Conoidasida</taxon>
        <taxon>Coccidia</taxon>
        <taxon>Eucoccidiorida</taxon>
        <taxon>Eimeriorina</taxon>
        <taxon>Sarcocystidae</taxon>
        <taxon>Neospora</taxon>
    </lineage>
</organism>
<dbReference type="SUPFAM" id="SSF74877">
    <property type="entry name" value="Major surface antigen p30, SAG1"/>
    <property type="match status" value="2"/>
</dbReference>
<evidence type="ECO:0000313" key="4">
    <source>
        <dbReference type="EMBL" id="CEL71237.1"/>
    </source>
</evidence>
<dbReference type="AlphaFoldDB" id="F0JAX1"/>
<evidence type="ECO:0000313" key="3">
    <source>
        <dbReference type="EMBL" id="CCA30024.1"/>
    </source>
</evidence>
<sequence>MAGIKAVPTHSMLAGAVFLLVAVLEGSTVLGSKADGAAHATNICTTSAASDGISVTVDTETKTVTFVCDTGINNVLPSPSETRLAKYYAGPNLEDEEELETLFGQGSQATITPSQRNSTGKSTVELTLGKLPETMKTIYFGCKTPASLPGVAGVGVGVGVPGARRLAAAKTAAEKCVVTVTVPADPAANISIQKHSFASFSLSGGRVCHCAPGCYSPMPAACTVAKQNMDLEITNESKSVSFQCDTNVGNLTPEKASDLIFDESCQNPVELADMLPSAKLATSTSGYTFSVEELPETAATFCYKCAAASDPEEEKKVSQPEPNACYVKIQVSQRSSAASTSAFAGSAQALLVGLGVSSAFFQVMY</sequence>
<feature type="domain" description="SRS" evidence="2">
    <location>
        <begin position="225"/>
        <end position="331"/>
    </location>
</feature>
<dbReference type="EMBL" id="LN714488">
    <property type="protein sequence ID" value="CEL71237.1"/>
    <property type="molecule type" value="Genomic_DNA"/>
</dbReference>
<name>F0JAX1_NEOCL</name>
<dbReference type="VEuPathDB" id="ToxoDB:NCLIV_069001"/>
<dbReference type="EMBL" id="CADU01000271">
    <property type="protein sequence ID" value="CCA30024.1"/>
    <property type="molecule type" value="Genomic_DNA"/>
</dbReference>
<feature type="domain" description="SRS" evidence="2">
    <location>
        <begin position="44"/>
        <end position="182"/>
    </location>
</feature>
<accession>F0JAX1</accession>
<proteinExistence type="predicted"/>
<dbReference type="Gene3D" id="2.60.40.1320">
    <property type="entry name" value="SRS domain"/>
    <property type="match status" value="2"/>
</dbReference>
<dbReference type="Pfam" id="PF04092">
    <property type="entry name" value="SAG"/>
    <property type="match status" value="2"/>
</dbReference>
<evidence type="ECO:0000259" key="2">
    <source>
        <dbReference type="Pfam" id="PF04092"/>
    </source>
</evidence>
<gene>
    <name evidence="4" type="ORF">BN1204_069001</name>
    <name evidence="3" type="ORF">NCLIV_069001</name>
</gene>